<evidence type="ECO:0008006" key="3">
    <source>
        <dbReference type="Google" id="ProtNLM"/>
    </source>
</evidence>
<sequence>MKNLKRKNNNARVTLVHSCKMRALHQKAGASITEIHKMFPMYNRRNVQRHAKRQIGDLTLRKQNAGGRPSKATNQDRRAIVRTVNILRRTEGANFTSGRIKVIAGVTHLSNRTVRRILNQGGYRYLQGRRKGLLTLADLKKRLKFCKTIRRRKLGLDFWRRGISFYLDAKGFQYKTNPQDQARAPRACQWKKRNEGLEFGLTRKCSKAGVVNVNFMVAISYGAGVVLCEPYFGSITAEKMATIVSDHFDTAKSSNPITRRFLMDNYPRQKSKKAMTA</sequence>
<evidence type="ECO:0000313" key="1">
    <source>
        <dbReference type="EnsemblMetazoa" id="CLYHEMP022087.2"/>
    </source>
</evidence>
<organism evidence="1 2">
    <name type="scientific">Clytia hemisphaerica</name>
    <dbReference type="NCBI Taxonomy" id="252671"/>
    <lineage>
        <taxon>Eukaryota</taxon>
        <taxon>Metazoa</taxon>
        <taxon>Cnidaria</taxon>
        <taxon>Hydrozoa</taxon>
        <taxon>Hydroidolina</taxon>
        <taxon>Leptothecata</taxon>
        <taxon>Obeliida</taxon>
        <taxon>Clytiidae</taxon>
        <taxon>Clytia</taxon>
    </lineage>
</organism>
<dbReference type="EnsemblMetazoa" id="CLYHEMT022087.2">
    <property type="protein sequence ID" value="CLYHEMP022087.2"/>
    <property type="gene ID" value="CLYHEMG022087"/>
</dbReference>
<keyword evidence="2" id="KW-1185">Reference proteome</keyword>
<dbReference type="OrthoDB" id="10525726at2759"/>
<dbReference type="Gene3D" id="3.30.420.10">
    <property type="entry name" value="Ribonuclease H-like superfamily/Ribonuclease H"/>
    <property type="match status" value="1"/>
</dbReference>
<dbReference type="InterPro" id="IPR036397">
    <property type="entry name" value="RNaseH_sf"/>
</dbReference>
<accession>A0A7M6DQB3</accession>
<protein>
    <recommendedName>
        <fullName evidence="3">Transposase Tc1-like domain-containing protein</fullName>
    </recommendedName>
</protein>
<dbReference type="AlphaFoldDB" id="A0A7M6DQB3"/>
<dbReference type="Proteomes" id="UP000594262">
    <property type="component" value="Unplaced"/>
</dbReference>
<dbReference type="GO" id="GO:0003676">
    <property type="term" value="F:nucleic acid binding"/>
    <property type="evidence" value="ECO:0007669"/>
    <property type="project" value="InterPro"/>
</dbReference>
<name>A0A7M6DQB3_9CNID</name>
<evidence type="ECO:0000313" key="2">
    <source>
        <dbReference type="Proteomes" id="UP000594262"/>
    </source>
</evidence>
<reference evidence="1" key="1">
    <citation type="submission" date="2021-01" db="UniProtKB">
        <authorList>
            <consortium name="EnsemblMetazoa"/>
        </authorList>
    </citation>
    <scope>IDENTIFICATION</scope>
</reference>
<dbReference type="EnsemblMetazoa" id="CLYHEMT022087.1">
    <property type="protein sequence ID" value="CLYHEMP022087.1"/>
    <property type="gene ID" value="CLYHEMG022087"/>
</dbReference>
<proteinExistence type="predicted"/>